<evidence type="ECO:0000256" key="1">
    <source>
        <dbReference type="ARBA" id="ARBA00002219"/>
    </source>
</evidence>
<evidence type="ECO:0000256" key="3">
    <source>
        <dbReference type="ARBA" id="ARBA00010147"/>
    </source>
</evidence>
<comment type="subcellular location">
    <subcellularLocation>
        <location evidence="2">Secreted</location>
    </subcellularLocation>
</comment>
<dbReference type="InterPro" id="IPR051941">
    <property type="entry name" value="BG_Antigen-Binding_Lectin"/>
</dbReference>
<name>A0A8T3CQ27_9TELE</name>
<dbReference type="Pfam" id="PF22633">
    <property type="entry name" value="F5_F8_type_C_2"/>
    <property type="match status" value="7"/>
</dbReference>
<keyword evidence="9" id="KW-1015">Disulfide bond</keyword>
<feature type="domain" description="Fucolectin tachylectin-4 pentraxin-1" evidence="12">
    <location>
        <begin position="374"/>
        <end position="519"/>
    </location>
</feature>
<keyword evidence="11" id="KW-0732">Signal</keyword>
<evidence type="ECO:0000256" key="8">
    <source>
        <dbReference type="ARBA" id="ARBA00022837"/>
    </source>
</evidence>
<evidence type="ECO:0000256" key="2">
    <source>
        <dbReference type="ARBA" id="ARBA00004613"/>
    </source>
</evidence>
<dbReference type="PANTHER" id="PTHR45713:SF8">
    <property type="entry name" value="SI:CH211-215K15.4"/>
    <property type="match status" value="1"/>
</dbReference>
<feature type="domain" description="Fucolectin tachylectin-4 pentraxin-1" evidence="12">
    <location>
        <begin position="534"/>
        <end position="678"/>
    </location>
</feature>
<feature type="domain" description="Fucolectin tachylectin-4 pentraxin-1" evidence="12">
    <location>
        <begin position="1148"/>
        <end position="1294"/>
    </location>
</feature>
<dbReference type="GO" id="GO:0001868">
    <property type="term" value="P:regulation of complement activation, lectin pathway"/>
    <property type="evidence" value="ECO:0007669"/>
    <property type="project" value="UniProtKB-ARBA"/>
</dbReference>
<dbReference type="EMBL" id="JAERUA010000020">
    <property type="protein sequence ID" value="KAI1885642.1"/>
    <property type="molecule type" value="Genomic_DNA"/>
</dbReference>
<evidence type="ECO:0000313" key="14">
    <source>
        <dbReference type="Proteomes" id="UP000829720"/>
    </source>
</evidence>
<dbReference type="InterPro" id="IPR006585">
    <property type="entry name" value="FTP1"/>
</dbReference>
<evidence type="ECO:0000259" key="12">
    <source>
        <dbReference type="SMART" id="SM00607"/>
    </source>
</evidence>
<dbReference type="SUPFAM" id="SSF49785">
    <property type="entry name" value="Galactose-binding domain-like"/>
    <property type="match status" value="8"/>
</dbReference>
<feature type="domain" description="Fucolectin tachylectin-4 pentraxin-1" evidence="12">
    <location>
        <begin position="848"/>
        <end position="987"/>
    </location>
</feature>
<feature type="region of interest" description="Disordered" evidence="10">
    <location>
        <begin position="348"/>
        <end position="367"/>
    </location>
</feature>
<protein>
    <recommendedName>
        <fullName evidence="12">Fucolectin tachylectin-4 pentraxin-1 domain-containing protein</fullName>
    </recommendedName>
</protein>
<dbReference type="GO" id="GO:0046872">
    <property type="term" value="F:metal ion binding"/>
    <property type="evidence" value="ECO:0007669"/>
    <property type="project" value="UniProtKB-KW"/>
</dbReference>
<feature type="signal peptide" evidence="11">
    <location>
        <begin position="1"/>
        <end position="20"/>
    </location>
</feature>
<dbReference type="Gene3D" id="2.60.120.260">
    <property type="entry name" value="Galactose-binding domain-like"/>
    <property type="match status" value="9"/>
</dbReference>
<keyword evidence="5" id="KW-0964">Secreted</keyword>
<dbReference type="OrthoDB" id="547680at2759"/>
<feature type="domain" description="Fucolectin tachylectin-4 pentraxin-1" evidence="12">
    <location>
        <begin position="1013"/>
        <end position="1121"/>
    </location>
</feature>
<evidence type="ECO:0000256" key="4">
    <source>
        <dbReference type="ARBA" id="ARBA00011233"/>
    </source>
</evidence>
<dbReference type="SMART" id="SM00607">
    <property type="entry name" value="FTP"/>
    <property type="match status" value="8"/>
</dbReference>
<comment type="similarity">
    <text evidence="3">Belongs to the fucolectin family.</text>
</comment>
<comment type="caution">
    <text evidence="13">The sequence shown here is derived from an EMBL/GenBank/DDBJ whole genome shotgun (WGS) entry which is preliminary data.</text>
</comment>
<keyword evidence="14" id="KW-1185">Reference proteome</keyword>
<evidence type="ECO:0000256" key="7">
    <source>
        <dbReference type="ARBA" id="ARBA00022734"/>
    </source>
</evidence>
<evidence type="ECO:0000313" key="13">
    <source>
        <dbReference type="EMBL" id="KAI1885642.1"/>
    </source>
</evidence>
<feature type="domain" description="Fucolectin tachylectin-4 pentraxin-1" evidence="12">
    <location>
        <begin position="25"/>
        <end position="170"/>
    </location>
</feature>
<feature type="domain" description="Fucolectin tachylectin-4 pentraxin-1" evidence="12">
    <location>
        <begin position="703"/>
        <end position="846"/>
    </location>
</feature>
<keyword evidence="8" id="KW-0106">Calcium</keyword>
<feature type="region of interest" description="Disordered" evidence="10">
    <location>
        <begin position="702"/>
        <end position="732"/>
    </location>
</feature>
<evidence type="ECO:0000256" key="6">
    <source>
        <dbReference type="ARBA" id="ARBA00022723"/>
    </source>
</evidence>
<comment type="subunit">
    <text evidence="4">Homotrimer.</text>
</comment>
<keyword evidence="7" id="KW-0430">Lectin</keyword>
<feature type="chain" id="PRO_5035945372" description="Fucolectin tachylectin-4 pentraxin-1 domain-containing protein" evidence="11">
    <location>
        <begin position="21"/>
        <end position="1333"/>
    </location>
</feature>
<dbReference type="PANTHER" id="PTHR45713">
    <property type="entry name" value="FTP DOMAIN-CONTAINING PROTEIN"/>
    <property type="match status" value="1"/>
</dbReference>
<proteinExistence type="inferred from homology"/>
<accession>A0A8T3CQ27</accession>
<reference evidence="13" key="1">
    <citation type="submission" date="2021-01" db="EMBL/GenBank/DDBJ databases">
        <authorList>
            <person name="Zahm M."/>
            <person name="Roques C."/>
            <person name="Cabau C."/>
            <person name="Klopp C."/>
            <person name="Donnadieu C."/>
            <person name="Jouanno E."/>
            <person name="Lampietro C."/>
            <person name="Louis A."/>
            <person name="Herpin A."/>
            <person name="Echchiki A."/>
            <person name="Berthelot C."/>
            <person name="Parey E."/>
            <person name="Roest-Crollius H."/>
            <person name="Braasch I."/>
            <person name="Postlethwait J."/>
            <person name="Bobe J."/>
            <person name="Montfort J."/>
            <person name="Bouchez O."/>
            <person name="Begum T."/>
            <person name="Mejri S."/>
            <person name="Adams A."/>
            <person name="Chen W.-J."/>
            <person name="Guiguen Y."/>
        </authorList>
    </citation>
    <scope>NUCLEOTIDE SEQUENCE</scope>
    <source>
        <tissue evidence="13">Blood</tissue>
    </source>
</reference>
<dbReference type="Proteomes" id="UP000829720">
    <property type="component" value="Unassembled WGS sequence"/>
</dbReference>
<feature type="domain" description="Fucolectin tachylectin-4 pentraxin-1" evidence="12">
    <location>
        <begin position="186"/>
        <end position="323"/>
    </location>
</feature>
<evidence type="ECO:0000256" key="9">
    <source>
        <dbReference type="ARBA" id="ARBA00023157"/>
    </source>
</evidence>
<gene>
    <name evidence="13" type="ORF">AGOR_G00205930</name>
</gene>
<organism evidence="13 14">
    <name type="scientific">Albula goreensis</name>
    <dbReference type="NCBI Taxonomy" id="1534307"/>
    <lineage>
        <taxon>Eukaryota</taxon>
        <taxon>Metazoa</taxon>
        <taxon>Chordata</taxon>
        <taxon>Craniata</taxon>
        <taxon>Vertebrata</taxon>
        <taxon>Euteleostomi</taxon>
        <taxon>Actinopterygii</taxon>
        <taxon>Neopterygii</taxon>
        <taxon>Teleostei</taxon>
        <taxon>Albuliformes</taxon>
        <taxon>Albulidae</taxon>
        <taxon>Albula</taxon>
    </lineage>
</organism>
<dbReference type="GO" id="GO:0042806">
    <property type="term" value="F:fucose binding"/>
    <property type="evidence" value="ECO:0007669"/>
    <property type="project" value="UniProtKB-ARBA"/>
</dbReference>
<dbReference type="GO" id="GO:0010185">
    <property type="term" value="P:regulation of cellular defense response"/>
    <property type="evidence" value="ECO:0007669"/>
    <property type="project" value="UniProtKB-ARBA"/>
</dbReference>
<dbReference type="InterPro" id="IPR008979">
    <property type="entry name" value="Galactose-bd-like_sf"/>
</dbReference>
<sequence length="1333" mass="146250">MKKVIIILLGGVLALGQCTSNDPTAENVALRGSASQSSLDYGGLAQAAIDGNREGNYDEGSCSHTEMETNPWWRVDLLGVYRVSSIVITNRGDSLSERINGAQIHIGNSLKNNGNDNPKCTVISTIPPWESISFNCNGMVGRYVNVFLPGYSRILTLCEVEVYANPVPVEDINFASLAPTTTIPLTENISLGKTTSQSSTFYRGRADNAVDGAHGTCIRTRDEADPWWRVDLLRPHNITAITITNRDDLIAEMIDGAEIHIGNSLENNGNNNPLCTVISSHPAWETLTFQCHGMEGRYVSIYLPGCHKSLSLCEVEVNGMPVPGIESPSGIDSFVRFWNMMSSSLKSEKTKEEPIPQHRDVQRVKQCSDKESVDENAASFGRATQSSQWDKFGDADNAIDRKRQVKYLHGSCSHTKAETDPWWRVDLLQSFNVTSVAVTNRADCCSDRINGAEIHIGNSLENNGNDNPVCAVIPYIPAGQTRTYQCHEMEGRYVNILLPGREKYLTLCEVEVKGRIPQTESYKESAYNETITYSENVALQGEASQSSQFDGLTYARNAIDGNRDPSYDSGSCTHTKLQADPWWRLDLQSIHRVTSVTITNRGDCCPERINGAEIRIGNSMENNGNNNPVCAVVSTIPAGQTITYQCNGMVGRYINIIRPGCFKFLTLCEVEVDATHVPGQILMNPGSFDGDKFRGSQCSVRAPDNAASHGKATQSSTGYGGGAQRAIDKNRNPVYNKGSCTHTQGENDPWWRVDLLKTHRVTSVTITNRGDCCENRLNGAEIRIGNSLRNNGNENPICAVISRIREADTITFECHDMEGRYINVFLPGKYKYLTLCEVEVNGTAVSDASHGNATQSSTGYDGDAGKAIDNNRNPMYSAGSCAHTKLQADPWWRLDLQSIHRVTSVTITNRGDCCPERINGAEIRIGNSMENNGNNNPVCAVVSTIPAGQTITYQCNGMVGRYINIIRPGCFKFLTLCEVEVDATHVPDHLMMDPVILDSDKFRGSQCSVRAPENNVALHGNATQSSTSYDGDAGKAIDNNRNPEGDCCEDRLDGAEIRIGNSLRNNGNENPVCTVISHMQKADTITFECHDMEGRYINVFLPGKYKYLTLCEVEVNGTAVSDGKLKSLTSESQSTSPSTAVKKPNLKLKNVALRGKATQSSVHGTGFALNAIDGNRKGHYLSGSCTHTNAQADPWWRVDLLRRYKVTSVTVTNREDCCAERINGAEIRIGNSLKNNGNSNPVCAQISSIPAGGTITFQCEEMEGRYVNIFLPGTEKRLTLCEVEVHGTAAKSPRGQLSPSLVERVVMRRGKLYFTVKMPDQGQKKRSKKRNQA</sequence>
<evidence type="ECO:0000256" key="5">
    <source>
        <dbReference type="ARBA" id="ARBA00022525"/>
    </source>
</evidence>
<comment type="function">
    <text evidence="1">Acts as a defensive agent. Recognizes blood group fucosylated oligosaccharides including A, B, H and Lewis B-type antigens. Does not recognize Lewis A antigen and has low affinity for monovalent haptens.</text>
</comment>
<keyword evidence="6" id="KW-0479">Metal-binding</keyword>
<evidence type="ECO:0000256" key="11">
    <source>
        <dbReference type="SAM" id="SignalP"/>
    </source>
</evidence>
<evidence type="ECO:0000256" key="10">
    <source>
        <dbReference type="SAM" id="MobiDB-lite"/>
    </source>
</evidence>